<evidence type="ECO:0000256" key="6">
    <source>
        <dbReference type="ARBA" id="ARBA00022989"/>
    </source>
</evidence>
<feature type="transmembrane region" description="Helical" evidence="8">
    <location>
        <begin position="98"/>
        <end position="120"/>
    </location>
</feature>
<dbReference type="Pfam" id="PF04511">
    <property type="entry name" value="DER1"/>
    <property type="match status" value="1"/>
</dbReference>
<feature type="transmembrane region" description="Helical" evidence="8">
    <location>
        <begin position="55"/>
        <end position="77"/>
    </location>
</feature>
<evidence type="ECO:0000256" key="8">
    <source>
        <dbReference type="RuleBase" id="RU363059"/>
    </source>
</evidence>
<keyword evidence="7 8" id="KW-0472">Membrane</keyword>
<dbReference type="AlphaFoldDB" id="A0AAW1RBN9"/>
<evidence type="ECO:0000256" key="7">
    <source>
        <dbReference type="ARBA" id="ARBA00023136"/>
    </source>
</evidence>
<dbReference type="Proteomes" id="UP001445335">
    <property type="component" value="Unassembled WGS sequence"/>
</dbReference>
<keyword evidence="6 8" id="KW-1133">Transmembrane helix</keyword>
<accession>A0AAW1RBN9</accession>
<comment type="function">
    <text evidence="8">May be involved in the degradation of misfolded endoplasmic reticulum (ER) luminal proteins.</text>
</comment>
<reference evidence="9 10" key="1">
    <citation type="journal article" date="2024" name="Nat. Commun.">
        <title>Phylogenomics reveals the evolutionary origins of lichenization in chlorophyte algae.</title>
        <authorList>
            <person name="Puginier C."/>
            <person name="Libourel C."/>
            <person name="Otte J."/>
            <person name="Skaloud P."/>
            <person name="Haon M."/>
            <person name="Grisel S."/>
            <person name="Petersen M."/>
            <person name="Berrin J.G."/>
            <person name="Delaux P.M."/>
            <person name="Dal Grande F."/>
            <person name="Keller J."/>
        </authorList>
    </citation>
    <scope>NUCLEOTIDE SEQUENCE [LARGE SCALE GENOMIC DNA]</scope>
    <source>
        <strain evidence="9 10">SAG 245.80</strain>
    </source>
</reference>
<dbReference type="InterPro" id="IPR007599">
    <property type="entry name" value="DER1"/>
</dbReference>
<comment type="similarity">
    <text evidence="3 8">Belongs to the derlin family.</text>
</comment>
<dbReference type="PANTHER" id="PTHR11009">
    <property type="entry name" value="DER1-LIKE PROTEIN, DERLIN"/>
    <property type="match status" value="1"/>
</dbReference>
<evidence type="ECO:0000313" key="9">
    <source>
        <dbReference type="EMBL" id="KAK9830886.1"/>
    </source>
</evidence>
<dbReference type="Gene3D" id="1.20.1540.10">
    <property type="entry name" value="Rhomboid-like"/>
    <property type="match status" value="1"/>
</dbReference>
<keyword evidence="5 8" id="KW-0256">Endoplasmic reticulum</keyword>
<feature type="transmembrane region" description="Helical" evidence="8">
    <location>
        <begin position="12"/>
        <end position="35"/>
    </location>
</feature>
<evidence type="ECO:0000313" key="10">
    <source>
        <dbReference type="Proteomes" id="UP001445335"/>
    </source>
</evidence>
<evidence type="ECO:0000256" key="4">
    <source>
        <dbReference type="ARBA" id="ARBA00022692"/>
    </source>
</evidence>
<evidence type="ECO:0000256" key="5">
    <source>
        <dbReference type="ARBA" id="ARBA00022824"/>
    </source>
</evidence>
<comment type="function">
    <text evidence="1">May be involved in the degradation process of specific misfolded endoplasmic reticulum (ER) luminal proteins.</text>
</comment>
<dbReference type="GO" id="GO:0006950">
    <property type="term" value="P:response to stress"/>
    <property type="evidence" value="ECO:0007669"/>
    <property type="project" value="UniProtKB-ARBA"/>
</dbReference>
<sequence length="200" mass="23060">MPTWILRRLEVWRLITPFFNLGKLDFHFLMLLVYIMQYGVKLEQDRFRNRTPDFVWMMLFSMVVLLATTLVLPRVMLGPQLIMVLVYLWSRAYPSANVSFMGVVTLQAFYLPLVFVVLSLCMGGDWLGELMGVLVGHLYYFLTELHPAAGGRELLRTPNWLKRQVLAAGFGQVDVREVQMANPADPRFRAFAGQGRRLAD</sequence>
<keyword evidence="10" id="KW-1185">Reference proteome</keyword>
<comment type="subcellular location">
    <subcellularLocation>
        <location evidence="2 8">Endoplasmic reticulum membrane</location>
        <topology evidence="2 8">Multi-pass membrane protein</topology>
    </subcellularLocation>
</comment>
<name>A0AAW1RBN9_9CHLO</name>
<dbReference type="SUPFAM" id="SSF144091">
    <property type="entry name" value="Rhomboid-like"/>
    <property type="match status" value="1"/>
</dbReference>
<dbReference type="GO" id="GO:0005789">
    <property type="term" value="C:endoplasmic reticulum membrane"/>
    <property type="evidence" value="ECO:0007669"/>
    <property type="project" value="UniProtKB-SubCell"/>
</dbReference>
<proteinExistence type="inferred from homology"/>
<gene>
    <name evidence="9" type="ORF">WJX81_001804</name>
</gene>
<dbReference type="EMBL" id="JALJOU010000049">
    <property type="protein sequence ID" value="KAK9830886.1"/>
    <property type="molecule type" value="Genomic_DNA"/>
</dbReference>
<protein>
    <recommendedName>
        <fullName evidence="8">Derlin</fullName>
    </recommendedName>
</protein>
<comment type="caution">
    <text evidence="9">The sequence shown here is derived from an EMBL/GenBank/DDBJ whole genome shotgun (WGS) entry which is preliminary data.</text>
</comment>
<organism evidence="9 10">
    <name type="scientific">Elliptochloris bilobata</name>
    <dbReference type="NCBI Taxonomy" id="381761"/>
    <lineage>
        <taxon>Eukaryota</taxon>
        <taxon>Viridiplantae</taxon>
        <taxon>Chlorophyta</taxon>
        <taxon>core chlorophytes</taxon>
        <taxon>Trebouxiophyceae</taxon>
        <taxon>Trebouxiophyceae incertae sedis</taxon>
        <taxon>Elliptochloris clade</taxon>
        <taxon>Elliptochloris</taxon>
    </lineage>
</organism>
<keyword evidence="4 8" id="KW-0812">Transmembrane</keyword>
<evidence type="ECO:0000256" key="3">
    <source>
        <dbReference type="ARBA" id="ARBA00008917"/>
    </source>
</evidence>
<evidence type="ECO:0000256" key="2">
    <source>
        <dbReference type="ARBA" id="ARBA00004477"/>
    </source>
</evidence>
<dbReference type="InterPro" id="IPR035952">
    <property type="entry name" value="Rhomboid-like_sf"/>
</dbReference>
<evidence type="ECO:0000256" key="1">
    <source>
        <dbReference type="ARBA" id="ARBA00003292"/>
    </source>
</evidence>
<comment type="caution">
    <text evidence="8">Lacks conserved residue(s) required for the propagation of feature annotation.</text>
</comment>